<dbReference type="Gene3D" id="1.20.120.1750">
    <property type="match status" value="1"/>
</dbReference>
<dbReference type="CDD" id="cd22584">
    <property type="entry name" value="Rcat_RBR_unk"/>
    <property type="match status" value="1"/>
</dbReference>
<dbReference type="RefSeq" id="XP_056497529.1">
    <property type="nucleotide sequence ID" value="XM_056647764.1"/>
</dbReference>
<name>A0A9W9TH71_PENCI</name>
<feature type="domain" description="RING-type" evidence="9">
    <location>
        <begin position="1"/>
        <end position="138"/>
    </location>
</feature>
<keyword evidence="3" id="KW-0808">Transferase</keyword>
<sequence>MSARGKRLYASRADEEEVPPAERWYCPQANCRRWIHTKHLRPDLKYQTCPRCRTKICPQCRDIAHTTTGCTRDPGLPGILEMARRHHWQRCYECHAMVEKNGGCHHVRCICGADFCYICGRPFPGCRCRQGDEVDADDPVFADEEENLALFLVAMDHAEMESALEAGRGTTVEAREAMSMAMAMNR</sequence>
<evidence type="ECO:0000256" key="3">
    <source>
        <dbReference type="ARBA" id="ARBA00022679"/>
    </source>
</evidence>
<dbReference type="GO" id="GO:0016567">
    <property type="term" value="P:protein ubiquitination"/>
    <property type="evidence" value="ECO:0007669"/>
    <property type="project" value="InterPro"/>
</dbReference>
<dbReference type="InterPro" id="IPR044066">
    <property type="entry name" value="TRIAD_supradom"/>
</dbReference>
<dbReference type="AlphaFoldDB" id="A0A9W9TH71"/>
<evidence type="ECO:0000256" key="2">
    <source>
        <dbReference type="ARBA" id="ARBA00012251"/>
    </source>
</evidence>
<keyword evidence="5" id="KW-0677">Repeat</keyword>
<gene>
    <name evidence="10" type="ORF">N7469_008846</name>
</gene>
<dbReference type="GO" id="GO:0061630">
    <property type="term" value="F:ubiquitin protein ligase activity"/>
    <property type="evidence" value="ECO:0007669"/>
    <property type="project" value="UniProtKB-EC"/>
</dbReference>
<evidence type="ECO:0000313" key="11">
    <source>
        <dbReference type="Proteomes" id="UP001147733"/>
    </source>
</evidence>
<keyword evidence="11" id="KW-1185">Reference proteome</keyword>
<evidence type="ECO:0000313" key="10">
    <source>
        <dbReference type="EMBL" id="KAJ5222606.1"/>
    </source>
</evidence>
<evidence type="ECO:0000256" key="4">
    <source>
        <dbReference type="ARBA" id="ARBA00022723"/>
    </source>
</evidence>
<keyword evidence="7" id="KW-0833">Ubl conjugation pathway</keyword>
<accession>A0A9W9TH71</accession>
<evidence type="ECO:0000256" key="8">
    <source>
        <dbReference type="ARBA" id="ARBA00022833"/>
    </source>
</evidence>
<dbReference type="EC" id="2.3.2.31" evidence="2"/>
<evidence type="ECO:0000256" key="7">
    <source>
        <dbReference type="ARBA" id="ARBA00022786"/>
    </source>
</evidence>
<dbReference type="GO" id="GO:0008270">
    <property type="term" value="F:zinc ion binding"/>
    <property type="evidence" value="ECO:0007669"/>
    <property type="project" value="UniProtKB-KW"/>
</dbReference>
<dbReference type="PANTHER" id="PTHR11685">
    <property type="entry name" value="RBR FAMILY RING FINGER AND IBR DOMAIN-CONTAINING"/>
    <property type="match status" value="1"/>
</dbReference>
<dbReference type="InterPro" id="IPR031127">
    <property type="entry name" value="E3_UB_ligase_RBR"/>
</dbReference>
<keyword evidence="8" id="KW-0862">Zinc</keyword>
<keyword evidence="4" id="KW-0479">Metal-binding</keyword>
<comment type="caution">
    <text evidence="10">The sequence shown here is derived from an EMBL/GenBank/DDBJ whole genome shotgun (WGS) entry which is preliminary data.</text>
</comment>
<dbReference type="CDD" id="cd20335">
    <property type="entry name" value="BRcat_RBR"/>
    <property type="match status" value="1"/>
</dbReference>
<dbReference type="PROSITE" id="PS51873">
    <property type="entry name" value="TRIAD"/>
    <property type="match status" value="1"/>
</dbReference>
<dbReference type="SUPFAM" id="SSF57850">
    <property type="entry name" value="RING/U-box"/>
    <property type="match status" value="2"/>
</dbReference>
<dbReference type="Pfam" id="PF01485">
    <property type="entry name" value="IBR"/>
    <property type="match status" value="1"/>
</dbReference>
<dbReference type="InterPro" id="IPR002867">
    <property type="entry name" value="IBR_dom"/>
</dbReference>
<protein>
    <recommendedName>
        <fullName evidence="2">RBR-type E3 ubiquitin transferase</fullName>
        <ecNumber evidence="2">2.3.2.31</ecNumber>
    </recommendedName>
</protein>
<evidence type="ECO:0000256" key="1">
    <source>
        <dbReference type="ARBA" id="ARBA00001798"/>
    </source>
</evidence>
<evidence type="ECO:0000256" key="6">
    <source>
        <dbReference type="ARBA" id="ARBA00022771"/>
    </source>
</evidence>
<dbReference type="EMBL" id="JAPQKT010000008">
    <property type="protein sequence ID" value="KAJ5222606.1"/>
    <property type="molecule type" value="Genomic_DNA"/>
</dbReference>
<evidence type="ECO:0000259" key="9">
    <source>
        <dbReference type="PROSITE" id="PS51873"/>
    </source>
</evidence>
<evidence type="ECO:0000256" key="5">
    <source>
        <dbReference type="ARBA" id="ARBA00022737"/>
    </source>
</evidence>
<reference evidence="10" key="1">
    <citation type="submission" date="2022-11" db="EMBL/GenBank/DDBJ databases">
        <authorList>
            <person name="Petersen C."/>
        </authorList>
    </citation>
    <scope>NUCLEOTIDE SEQUENCE</scope>
    <source>
        <strain evidence="10">IBT 23319</strain>
    </source>
</reference>
<organism evidence="10 11">
    <name type="scientific">Penicillium citrinum</name>
    <dbReference type="NCBI Taxonomy" id="5077"/>
    <lineage>
        <taxon>Eukaryota</taxon>
        <taxon>Fungi</taxon>
        <taxon>Dikarya</taxon>
        <taxon>Ascomycota</taxon>
        <taxon>Pezizomycotina</taxon>
        <taxon>Eurotiomycetes</taxon>
        <taxon>Eurotiomycetidae</taxon>
        <taxon>Eurotiales</taxon>
        <taxon>Aspergillaceae</taxon>
        <taxon>Penicillium</taxon>
    </lineage>
</organism>
<comment type="catalytic activity">
    <reaction evidence="1">
        <text>[E2 ubiquitin-conjugating enzyme]-S-ubiquitinyl-L-cysteine + [acceptor protein]-L-lysine = [E2 ubiquitin-conjugating enzyme]-L-cysteine + [acceptor protein]-N(6)-ubiquitinyl-L-lysine.</text>
        <dbReference type="EC" id="2.3.2.31"/>
    </reaction>
</comment>
<proteinExistence type="predicted"/>
<dbReference type="OrthoDB" id="9977870at2759"/>
<dbReference type="Proteomes" id="UP001147733">
    <property type="component" value="Unassembled WGS sequence"/>
</dbReference>
<dbReference type="GeneID" id="81386931"/>
<reference evidence="10" key="2">
    <citation type="journal article" date="2023" name="IMA Fungus">
        <title>Comparative genomic study of the Penicillium genus elucidates a diverse pangenome and 15 lateral gene transfer events.</title>
        <authorList>
            <person name="Petersen C."/>
            <person name="Sorensen T."/>
            <person name="Nielsen M.R."/>
            <person name="Sondergaard T.E."/>
            <person name="Sorensen J.L."/>
            <person name="Fitzpatrick D.A."/>
            <person name="Frisvad J.C."/>
            <person name="Nielsen K.L."/>
        </authorList>
    </citation>
    <scope>NUCLEOTIDE SEQUENCE</scope>
    <source>
        <strain evidence="10">IBT 23319</strain>
    </source>
</reference>
<keyword evidence="6" id="KW-0863">Zinc-finger</keyword>